<proteinExistence type="inferred from homology"/>
<evidence type="ECO:0000256" key="19">
    <source>
        <dbReference type="ARBA" id="ARBA00072108"/>
    </source>
</evidence>
<keyword evidence="12" id="KW-0560">Oxidoreductase</keyword>
<evidence type="ECO:0000256" key="1">
    <source>
        <dbReference type="ARBA" id="ARBA00001917"/>
    </source>
</evidence>
<evidence type="ECO:0000256" key="9">
    <source>
        <dbReference type="ARBA" id="ARBA00022723"/>
    </source>
</evidence>
<keyword evidence="15" id="KW-0314">Glutamate biosynthesis</keyword>
<evidence type="ECO:0000256" key="14">
    <source>
        <dbReference type="ARBA" id="ARBA00023014"/>
    </source>
</evidence>
<comment type="cofactor">
    <cofactor evidence="1">
        <name>FMN</name>
        <dbReference type="ChEBI" id="CHEBI:58210"/>
    </cofactor>
</comment>
<keyword evidence="9" id="KW-0479">Metal-binding</keyword>
<dbReference type="Pfam" id="PF01493">
    <property type="entry name" value="GXGXG"/>
    <property type="match status" value="1"/>
</dbReference>
<dbReference type="GO" id="GO:0046872">
    <property type="term" value="F:metal ion binding"/>
    <property type="evidence" value="ECO:0007669"/>
    <property type="project" value="UniProtKB-KW"/>
</dbReference>
<comment type="cofactor">
    <cofactor evidence="2">
        <name>[3Fe-4S] cluster</name>
        <dbReference type="ChEBI" id="CHEBI:21137"/>
    </cofactor>
</comment>
<comment type="similarity">
    <text evidence="4">Belongs to the glutamate synthase family.</text>
</comment>
<comment type="catalytic activity">
    <reaction evidence="18">
        <text>2 L-glutamate + NADP(+) = L-glutamine + 2-oxoglutarate + NADPH + H(+)</text>
        <dbReference type="Rhea" id="RHEA:15501"/>
        <dbReference type="ChEBI" id="CHEBI:15378"/>
        <dbReference type="ChEBI" id="CHEBI:16810"/>
        <dbReference type="ChEBI" id="CHEBI:29985"/>
        <dbReference type="ChEBI" id="CHEBI:57783"/>
        <dbReference type="ChEBI" id="CHEBI:58349"/>
        <dbReference type="ChEBI" id="CHEBI:58359"/>
        <dbReference type="EC" id="1.4.1.13"/>
    </reaction>
</comment>
<evidence type="ECO:0000256" key="21">
    <source>
        <dbReference type="SAM" id="MobiDB-lite"/>
    </source>
</evidence>
<comment type="cofactor">
    <cofactor evidence="3">
        <name>FAD</name>
        <dbReference type="ChEBI" id="CHEBI:57692"/>
    </cofactor>
</comment>
<keyword evidence="24" id="KW-1185">Reference proteome</keyword>
<dbReference type="Gene3D" id="3.60.20.10">
    <property type="entry name" value="Glutamine Phosphoribosylpyrophosphate, subunit 1, domain 1"/>
    <property type="match status" value="1"/>
</dbReference>
<comment type="caution">
    <text evidence="23">The sequence shown here is derived from an EMBL/GenBank/DDBJ whole genome shotgun (WGS) entry which is preliminary data.</text>
</comment>
<protein>
    <recommendedName>
        <fullName evidence="19">Glutamate synthase [NADPH] large chain</fullName>
        <ecNumber evidence="5">1.4.1.13</ecNumber>
    </recommendedName>
    <alternativeName>
        <fullName evidence="20">Glutamate synthase subunit alpha</fullName>
    </alternativeName>
</protein>
<dbReference type="InterPro" id="IPR002489">
    <property type="entry name" value="Glu_synth_asu_C"/>
</dbReference>
<dbReference type="PANTHER" id="PTHR11938">
    <property type="entry name" value="FAD NADPH DEHYDROGENASE/OXIDOREDUCTASE"/>
    <property type="match status" value="1"/>
</dbReference>
<keyword evidence="6" id="KW-0028">Amino-acid biosynthesis</keyword>
<evidence type="ECO:0000256" key="4">
    <source>
        <dbReference type="ARBA" id="ARBA00009716"/>
    </source>
</evidence>
<keyword evidence="10" id="KW-0274">FAD</keyword>
<gene>
    <name evidence="23" type="ORF">B4O97_03140</name>
</gene>
<dbReference type="FunFam" id="3.20.20.70:FF:000031">
    <property type="entry name" value="Glutamate synthase 1 [NADH]"/>
    <property type="match status" value="1"/>
</dbReference>
<dbReference type="FunFam" id="3.60.20.10:FF:000001">
    <property type="entry name" value="Glutamate synthase, large subunit"/>
    <property type="match status" value="1"/>
</dbReference>
<evidence type="ECO:0000256" key="10">
    <source>
        <dbReference type="ARBA" id="ARBA00022827"/>
    </source>
</evidence>
<dbReference type="GO" id="GO:0004355">
    <property type="term" value="F:glutamate synthase (NADPH) activity"/>
    <property type="evidence" value="ECO:0007669"/>
    <property type="project" value="UniProtKB-EC"/>
</dbReference>
<name>A0A1Y1S129_9SPIO</name>
<evidence type="ECO:0000256" key="20">
    <source>
        <dbReference type="ARBA" id="ARBA00079921"/>
    </source>
</evidence>
<dbReference type="GO" id="GO:0006537">
    <property type="term" value="P:glutamate biosynthetic process"/>
    <property type="evidence" value="ECO:0007669"/>
    <property type="project" value="UniProtKB-KW"/>
</dbReference>
<dbReference type="PANTHER" id="PTHR11938:SF133">
    <property type="entry name" value="GLUTAMATE SYNTHASE (NADH)"/>
    <property type="match status" value="1"/>
</dbReference>
<accession>A0A1Y1S129</accession>
<dbReference type="GO" id="GO:0051538">
    <property type="term" value="F:3 iron, 4 sulfur cluster binding"/>
    <property type="evidence" value="ECO:0007669"/>
    <property type="project" value="UniProtKB-KW"/>
</dbReference>
<organism evidence="23 24">
    <name type="scientific">Marispirochaeta aestuarii</name>
    <dbReference type="NCBI Taxonomy" id="1963862"/>
    <lineage>
        <taxon>Bacteria</taxon>
        <taxon>Pseudomonadati</taxon>
        <taxon>Spirochaetota</taxon>
        <taxon>Spirochaetia</taxon>
        <taxon>Spirochaetales</taxon>
        <taxon>Spirochaetaceae</taxon>
        <taxon>Marispirochaeta</taxon>
    </lineage>
</organism>
<dbReference type="RefSeq" id="WP_083048245.1">
    <property type="nucleotide sequence ID" value="NZ_MWQY01000003.1"/>
</dbReference>
<dbReference type="InterPro" id="IPR036485">
    <property type="entry name" value="Glu_synth_asu_C_sf"/>
</dbReference>
<dbReference type="FunFam" id="2.160.20.60:FF:000001">
    <property type="entry name" value="Glutamate synthase, large subunit"/>
    <property type="match status" value="1"/>
</dbReference>
<dbReference type="EMBL" id="MWQY01000003">
    <property type="protein sequence ID" value="ORC37199.1"/>
    <property type="molecule type" value="Genomic_DNA"/>
</dbReference>
<dbReference type="CDD" id="cd02808">
    <property type="entry name" value="GltS_FMN"/>
    <property type="match status" value="1"/>
</dbReference>
<evidence type="ECO:0000256" key="8">
    <source>
        <dbReference type="ARBA" id="ARBA00022643"/>
    </source>
</evidence>
<reference evidence="23 24" key="1">
    <citation type="submission" date="2017-03" db="EMBL/GenBank/DDBJ databases">
        <title>Draft Genome sequence of Marispirochaeta sp. strain JC444.</title>
        <authorList>
            <person name="Shivani Y."/>
            <person name="Subhash Y."/>
            <person name="Sasikala C."/>
            <person name="Ramana C."/>
        </authorList>
    </citation>
    <scope>NUCLEOTIDE SEQUENCE [LARGE SCALE GENOMIC DNA]</scope>
    <source>
        <strain evidence="23 24">JC444</strain>
    </source>
</reference>
<evidence type="ECO:0000256" key="2">
    <source>
        <dbReference type="ARBA" id="ARBA00001927"/>
    </source>
</evidence>
<dbReference type="FunFam" id="3.20.20.70:FF:000053">
    <property type="entry name" value="Glutamate synthase large subunit"/>
    <property type="match status" value="1"/>
</dbReference>
<feature type="region of interest" description="Disordered" evidence="21">
    <location>
        <begin position="908"/>
        <end position="934"/>
    </location>
</feature>
<dbReference type="SUPFAM" id="SSF69336">
    <property type="entry name" value="Alpha subunit of glutamate synthase, C-terminal domain"/>
    <property type="match status" value="1"/>
</dbReference>
<dbReference type="Pfam" id="PF00310">
    <property type="entry name" value="GATase_2"/>
    <property type="match status" value="1"/>
</dbReference>
<dbReference type="PROSITE" id="PS51278">
    <property type="entry name" value="GATASE_TYPE_2"/>
    <property type="match status" value="1"/>
</dbReference>
<evidence type="ECO:0000256" key="11">
    <source>
        <dbReference type="ARBA" id="ARBA00022962"/>
    </source>
</evidence>
<keyword evidence="16" id="KW-0003">3Fe-4S</keyword>
<dbReference type="Proteomes" id="UP000192343">
    <property type="component" value="Unassembled WGS sequence"/>
</dbReference>
<keyword evidence="7" id="KW-0285">Flavoprotein</keyword>
<dbReference type="InterPro" id="IPR050711">
    <property type="entry name" value="ET-N_metabolism_enzyme"/>
</dbReference>
<evidence type="ECO:0000256" key="18">
    <source>
        <dbReference type="ARBA" id="ARBA00048151"/>
    </source>
</evidence>
<keyword evidence="8" id="KW-0288">FMN</keyword>
<keyword evidence="13" id="KW-0408">Iron</keyword>
<evidence type="ECO:0000256" key="15">
    <source>
        <dbReference type="ARBA" id="ARBA00023164"/>
    </source>
</evidence>
<evidence type="ECO:0000256" key="13">
    <source>
        <dbReference type="ARBA" id="ARBA00023004"/>
    </source>
</evidence>
<comment type="pathway">
    <text evidence="17">Amino-acid biosynthesis; L-glutamate biosynthesis via GLT pathway; L-glutamate from 2-oxoglutarate and L-glutamine (NADP(+) route): step 1/1.</text>
</comment>
<dbReference type="Pfam" id="PF01645">
    <property type="entry name" value="Glu_synthase"/>
    <property type="match status" value="1"/>
</dbReference>
<dbReference type="InterPro" id="IPR029055">
    <property type="entry name" value="Ntn_hydrolases_N"/>
</dbReference>
<dbReference type="GO" id="GO:0019676">
    <property type="term" value="P:ammonia assimilation cycle"/>
    <property type="evidence" value="ECO:0007669"/>
    <property type="project" value="TreeGrafter"/>
</dbReference>
<dbReference type="Gene3D" id="3.20.20.70">
    <property type="entry name" value="Aldolase class I"/>
    <property type="match status" value="2"/>
</dbReference>
<dbReference type="CDD" id="cd00713">
    <property type="entry name" value="GltS"/>
    <property type="match status" value="1"/>
</dbReference>
<evidence type="ECO:0000313" key="23">
    <source>
        <dbReference type="EMBL" id="ORC37199.1"/>
    </source>
</evidence>
<evidence type="ECO:0000256" key="3">
    <source>
        <dbReference type="ARBA" id="ARBA00001974"/>
    </source>
</evidence>
<evidence type="ECO:0000256" key="6">
    <source>
        <dbReference type="ARBA" id="ARBA00022605"/>
    </source>
</evidence>
<dbReference type="OrthoDB" id="9758182at2"/>
<evidence type="ECO:0000256" key="16">
    <source>
        <dbReference type="ARBA" id="ARBA00023291"/>
    </source>
</evidence>
<evidence type="ECO:0000256" key="12">
    <source>
        <dbReference type="ARBA" id="ARBA00023002"/>
    </source>
</evidence>
<keyword evidence="14" id="KW-0411">Iron-sulfur</keyword>
<sequence length="1511" mass="167727">MHLKKRPGPIGLYRPEFEHENCGVGFVAHMKGQASHSIISNAEEILINMTHRGAVGSEVNTGDGAGILTAVPWKFLERVAEEDLGTRLPERGSYAVGLVFLPEREDSRKVIRQKTADLCEELGHTLLGWRTVPRDNSMIGPSALACEPWMEQVFIARREDSDQESFDRDLYILRKKLINSMRGGEYDPDHYLYVCSLSTKILVYKGMLTPEQLPRYFPDLRDPDYRSHLAMVHSRFSTNTFPSWDRAQPLRYMSHNGEINTLRGNINKMRSREGTLQSDSFGPVLQESFPVIEPDLSDSGTFDNVLELLYLDGRALEESVMMMIPEAWENHGQMGDQKKAFYEYNSCIMEPWDGPASISFTDGRVIGAVLDRNGLRPSRYYVTQDDLVIMASEVGVLPVPPETVVLKGRLEPGRMFLVDFEAGRIVDDEEVKSRISGKRPYREWLDRQKISLSELPAPQKQPGLDAADITRRLKLFGYTIEHLQVILKPMAEDHKEPLGSMGNDSPLAVLSSRSRLIYDYFKQLFAQVTNPPIDSIREEIIMSLDSFIGPEGNLLSVEESHAHRLHVPMPVLSNRELLALKNMDHRGWRSLCIDVTYPREEGEAGLVSTLDRITAEAEKAIREGYALIILSDRAASGDRVPVSMLLAQGAVHHHLVRQAKRAQIGMVLETGEPREVHHFCLLTGYGADAVNPYLALESLSYLNSEGYLDGSFSEEELVENYREALAKGMRKVFGKMGISTLKSYKGAQIFEAVGLASPVVERCFAGTASRIEGAGFDVLARETMMRHDTAYPSGNAPVWEDFLNNGDYAFRTDGEKHMWDPESIANLQIATRYRRRDLFDKFCERLDARSTQQSTLRGMLRFKKAESVPLEKVEPAENIMKRFVTGAMSYGSISREAHETLAIAMNRIGGKSNTGEGGEDPERFKPLPNGDSKRSAIKQVASGRFGVTIEYLANSDEIQIKMAQGAKPGEGGELPGHKVFDFIAKTRYSTPGVGLISPPPHHDIYSIEDLAQLIYDLKNANEKARISVKLVSEVGVGTIAAGVAKGHADHILISGHDGGTGASPLTGIKNAGLPWELGLAETHQTLVMNDLRSRVVLQTDGQLKTGRDVVIAALLGAEEFGVATAALVTMGCIMMRKCHKNTCPVGIATQDPRLRVKFRGSPEDVVTYFTYLAEKVREVMASLGFTRLDDMIGHTDMLEADPEVLNWKDQGLNLAPLLMSARKPYPEADVYCTRKQDHGLEFVLDRRILEDSEDVLDGRSSLVLSYPITNTDRTVGTILSNAIASRYGNDGLPKTRLAVNFKGSAGQSFGAWLAKGVNFSLEGDANDYVGKGLSGGTLVIHPPEESLFSAEENIIIGNVAFYGATGGSAFIRGRAAERFCVRNSGAQVVIEGVGDHGCEYMTGGRAVILGSVGRNFAAGMSGGIAYVYDPRMELDERINRELVDLDDLDKDDTEYLRGMLEQHCEYTGSDLAIRVLEEWESCLKNFRKVMPRDYKRVLEEQKAEQMEAVHG</sequence>
<dbReference type="NCBIfam" id="NF008730">
    <property type="entry name" value="PRK11750.1"/>
    <property type="match status" value="1"/>
</dbReference>
<feature type="domain" description="Glutamine amidotransferase type-2" evidence="22">
    <location>
        <begin position="22"/>
        <end position="421"/>
    </location>
</feature>
<evidence type="ECO:0000256" key="17">
    <source>
        <dbReference type="ARBA" id="ARBA00037898"/>
    </source>
</evidence>
<keyword evidence="11" id="KW-0315">Glutamine amidotransferase</keyword>
<dbReference type="InterPro" id="IPR013785">
    <property type="entry name" value="Aldolase_TIM"/>
</dbReference>
<dbReference type="InterPro" id="IPR017932">
    <property type="entry name" value="GATase_2_dom"/>
</dbReference>
<dbReference type="EC" id="1.4.1.13" evidence="5"/>
<evidence type="ECO:0000259" key="22">
    <source>
        <dbReference type="PROSITE" id="PS51278"/>
    </source>
</evidence>
<dbReference type="InterPro" id="IPR002932">
    <property type="entry name" value="Glu_synthdom"/>
</dbReference>
<dbReference type="CDD" id="cd00982">
    <property type="entry name" value="gltB_C"/>
    <property type="match status" value="1"/>
</dbReference>
<dbReference type="Gene3D" id="2.160.20.60">
    <property type="entry name" value="Glutamate synthase, alpha subunit, C-terminal domain"/>
    <property type="match status" value="1"/>
</dbReference>
<dbReference type="STRING" id="1963862.B4O97_03140"/>
<evidence type="ECO:0000256" key="7">
    <source>
        <dbReference type="ARBA" id="ARBA00022630"/>
    </source>
</evidence>
<dbReference type="Pfam" id="PF04898">
    <property type="entry name" value="Glu_syn_central"/>
    <property type="match status" value="1"/>
</dbReference>
<dbReference type="SUPFAM" id="SSF56235">
    <property type="entry name" value="N-terminal nucleophile aminohydrolases (Ntn hydrolases)"/>
    <property type="match status" value="1"/>
</dbReference>
<dbReference type="InterPro" id="IPR006982">
    <property type="entry name" value="Glu_synth_centr_N"/>
</dbReference>
<evidence type="ECO:0000313" key="24">
    <source>
        <dbReference type="Proteomes" id="UP000192343"/>
    </source>
</evidence>
<evidence type="ECO:0000256" key="5">
    <source>
        <dbReference type="ARBA" id="ARBA00012079"/>
    </source>
</evidence>
<dbReference type="SUPFAM" id="SSF51395">
    <property type="entry name" value="FMN-linked oxidoreductases"/>
    <property type="match status" value="1"/>
</dbReference>